<dbReference type="PANTHER" id="PTHR46036:SF5">
    <property type="entry name" value="LACTOYLGLUTATHIONE LYASE"/>
    <property type="match status" value="1"/>
</dbReference>
<reference evidence="7 8" key="1">
    <citation type="submission" date="2024-01" db="EMBL/GenBank/DDBJ databases">
        <title>Complete genome sequence of Citroniella saccharovorans strain M6.X9, isolated from human fecal sample.</title>
        <authorList>
            <person name="Cheng G."/>
            <person name="Westerholm M."/>
            <person name="Schnurer A."/>
        </authorList>
    </citation>
    <scope>NUCLEOTIDE SEQUENCE [LARGE SCALE GENOMIC DNA]</scope>
    <source>
        <strain evidence="7 8">DSM 29873</strain>
    </source>
</reference>
<evidence type="ECO:0000256" key="2">
    <source>
        <dbReference type="ARBA" id="ARBA00030291"/>
    </source>
</evidence>
<dbReference type="PANTHER" id="PTHR46036">
    <property type="entry name" value="LACTOYLGLUTATHIONE LYASE"/>
    <property type="match status" value="1"/>
</dbReference>
<evidence type="ECO:0000313" key="7">
    <source>
        <dbReference type="EMBL" id="MEB3428749.1"/>
    </source>
</evidence>
<accession>A0AAW9MNY3</accession>
<dbReference type="GO" id="GO:0004462">
    <property type="term" value="F:lactoylglutathione lyase activity"/>
    <property type="evidence" value="ECO:0007669"/>
    <property type="project" value="InterPro"/>
</dbReference>
<organism evidence="7 8">
    <name type="scientific">Citroniella saccharovorans</name>
    <dbReference type="NCBI Taxonomy" id="2053367"/>
    <lineage>
        <taxon>Bacteria</taxon>
        <taxon>Bacillati</taxon>
        <taxon>Bacillota</taxon>
        <taxon>Tissierellia</taxon>
        <taxon>Tissierellales</taxon>
        <taxon>Peptoniphilaceae</taxon>
        <taxon>Citroniella</taxon>
    </lineage>
</organism>
<dbReference type="SUPFAM" id="SSF54593">
    <property type="entry name" value="Glyoxalase/Bleomycin resistance protein/Dihydroxybiphenyl dioxygenase"/>
    <property type="match status" value="1"/>
</dbReference>
<dbReference type="InterPro" id="IPR018146">
    <property type="entry name" value="Glyoxalase_1_CS"/>
</dbReference>
<dbReference type="InterPro" id="IPR004360">
    <property type="entry name" value="Glyas_Fos-R_dOase_dom"/>
</dbReference>
<evidence type="ECO:0000256" key="1">
    <source>
        <dbReference type="ARBA" id="ARBA00022723"/>
    </source>
</evidence>
<keyword evidence="1" id="KW-0479">Metal-binding</keyword>
<evidence type="ECO:0000313" key="8">
    <source>
        <dbReference type="Proteomes" id="UP001357733"/>
    </source>
</evidence>
<dbReference type="PROSITE" id="PS51819">
    <property type="entry name" value="VOC"/>
    <property type="match status" value="1"/>
</dbReference>
<evidence type="ECO:0000256" key="4">
    <source>
        <dbReference type="ARBA" id="ARBA00032460"/>
    </source>
</evidence>
<dbReference type="RefSeq" id="WP_324618780.1">
    <property type="nucleotide sequence ID" value="NZ_JAYKOT010000001.1"/>
</dbReference>
<protein>
    <recommendedName>
        <fullName evidence="3">Aldoketomutase</fullName>
    </recommendedName>
    <alternativeName>
        <fullName evidence="2">Ketone-aldehyde mutase</fullName>
    </alternativeName>
    <alternativeName>
        <fullName evidence="4">Methylglyoxalase</fullName>
    </alternativeName>
    <alternativeName>
        <fullName evidence="5">S-D-lactoylglutathione methylglyoxal lyase</fullName>
    </alternativeName>
</protein>
<dbReference type="AlphaFoldDB" id="A0AAW9MNY3"/>
<dbReference type="GO" id="GO:0005737">
    <property type="term" value="C:cytoplasm"/>
    <property type="evidence" value="ECO:0007669"/>
    <property type="project" value="TreeGrafter"/>
</dbReference>
<dbReference type="Gene3D" id="3.10.180.10">
    <property type="entry name" value="2,3-Dihydroxybiphenyl 1,2-Dioxygenase, domain 1"/>
    <property type="match status" value="1"/>
</dbReference>
<sequence length="124" mass="14511">MKFLHTCLRVGNLDRSIDFYKNALGFEISRKKDFPEDKFTLCFLKLANSSYELELTYNYGVSSYEKGEAYGHIALSCQNFEKTYERLKNDGYKVTDLYKLSDNSDEFFFITDPDGYDIEIIKAK</sequence>
<dbReference type="EMBL" id="JAYKOT010000001">
    <property type="protein sequence ID" value="MEB3428749.1"/>
    <property type="molecule type" value="Genomic_DNA"/>
</dbReference>
<evidence type="ECO:0000256" key="3">
    <source>
        <dbReference type="ARBA" id="ARBA00030892"/>
    </source>
</evidence>
<dbReference type="GO" id="GO:0046872">
    <property type="term" value="F:metal ion binding"/>
    <property type="evidence" value="ECO:0007669"/>
    <property type="project" value="UniProtKB-KW"/>
</dbReference>
<feature type="domain" description="VOC" evidence="6">
    <location>
        <begin position="2"/>
        <end position="123"/>
    </location>
</feature>
<gene>
    <name evidence="7" type="ORF">VLK81_01715</name>
</gene>
<evidence type="ECO:0000256" key="5">
    <source>
        <dbReference type="ARBA" id="ARBA00033298"/>
    </source>
</evidence>
<name>A0AAW9MNY3_9FIRM</name>
<dbReference type="GO" id="GO:0019243">
    <property type="term" value="P:methylglyoxal catabolic process to D-lactate via S-lactoyl-glutathione"/>
    <property type="evidence" value="ECO:0007669"/>
    <property type="project" value="TreeGrafter"/>
</dbReference>
<dbReference type="Proteomes" id="UP001357733">
    <property type="component" value="Unassembled WGS sequence"/>
</dbReference>
<comment type="caution">
    <text evidence="7">The sequence shown here is derived from an EMBL/GenBank/DDBJ whole genome shotgun (WGS) entry which is preliminary data.</text>
</comment>
<dbReference type="PROSITE" id="PS00934">
    <property type="entry name" value="GLYOXALASE_I_1"/>
    <property type="match status" value="1"/>
</dbReference>
<evidence type="ECO:0000259" key="6">
    <source>
        <dbReference type="PROSITE" id="PS51819"/>
    </source>
</evidence>
<proteinExistence type="predicted"/>
<dbReference type="Pfam" id="PF00903">
    <property type="entry name" value="Glyoxalase"/>
    <property type="match status" value="1"/>
</dbReference>
<dbReference type="InterPro" id="IPR029068">
    <property type="entry name" value="Glyas_Bleomycin-R_OHBP_Dase"/>
</dbReference>
<dbReference type="InterPro" id="IPR037523">
    <property type="entry name" value="VOC_core"/>
</dbReference>
<keyword evidence="8" id="KW-1185">Reference proteome</keyword>